<dbReference type="PANTHER" id="PTHR30273:SF2">
    <property type="entry name" value="PROTEIN FECR"/>
    <property type="match status" value="1"/>
</dbReference>
<protein>
    <submittedName>
        <fullName evidence="4">DUF4880 domain-containing protein</fullName>
    </submittedName>
</protein>
<feature type="transmembrane region" description="Helical" evidence="1">
    <location>
        <begin position="111"/>
        <end position="132"/>
    </location>
</feature>
<keyword evidence="1" id="KW-0812">Transmembrane</keyword>
<dbReference type="InterPro" id="IPR012373">
    <property type="entry name" value="Ferrdict_sens_TM"/>
</dbReference>
<evidence type="ECO:0000313" key="5">
    <source>
        <dbReference type="Proteomes" id="UP000255334"/>
    </source>
</evidence>
<dbReference type="GO" id="GO:0016989">
    <property type="term" value="F:sigma factor antagonist activity"/>
    <property type="evidence" value="ECO:0007669"/>
    <property type="project" value="TreeGrafter"/>
</dbReference>
<organism evidence="4 5">
    <name type="scientific">Dyella psychrodurans</name>
    <dbReference type="NCBI Taxonomy" id="1927960"/>
    <lineage>
        <taxon>Bacteria</taxon>
        <taxon>Pseudomonadati</taxon>
        <taxon>Pseudomonadota</taxon>
        <taxon>Gammaproteobacteria</taxon>
        <taxon>Lysobacterales</taxon>
        <taxon>Rhodanobacteraceae</taxon>
        <taxon>Dyella</taxon>
    </lineage>
</organism>
<accession>A0A370XE66</accession>
<dbReference type="Pfam" id="PF16220">
    <property type="entry name" value="DUF4880"/>
    <property type="match status" value="1"/>
</dbReference>
<reference evidence="4 5" key="1">
    <citation type="submission" date="2018-07" db="EMBL/GenBank/DDBJ databases">
        <title>Dyella monticola sp. nov. and Dyella psychrodurans sp. nov. isolated from monsoon evergreen broad-leaved forest soil of Dinghu Mountain, China.</title>
        <authorList>
            <person name="Gao Z."/>
            <person name="Qiu L."/>
        </authorList>
    </citation>
    <scope>NUCLEOTIDE SEQUENCE [LARGE SCALE GENOMIC DNA]</scope>
    <source>
        <strain evidence="4 5">4MSK11</strain>
    </source>
</reference>
<keyword evidence="1" id="KW-1133">Transmembrane helix</keyword>
<sequence>MNKPGNFETRRRARRITEQAAAWYLEQQDNPSQRQQAAFLTWLRASPAHVAEYLAIAQMHGDMKAAAAIDTMSMMELAEQVRRETPVVAFPRVMPQAPDNKQAAGSRRYTVWRFAAAAALIVLGLFGAWRLWNPAEGAVQQRYATGQGDVREVNLPDGSLVHLAQNSVIDVHFDALARRIDVVRGNALFDVGKDPKRPMFVGVGGHVLQDIGTVFDVQRGADGDTLTVISGRVRVWKASDVWIGKIRAYVGDSQTSSDAVADLVAGQELRLSAAGTTGSIRAATIAKATEWMPTDIRFQHETIGQVARRFNAYTTTPLVIEDPQLAGLRISGVFHADNPESFVAYLATFPGVSVVRDRDRVRIVAASEVGRTAHR</sequence>
<evidence type="ECO:0000259" key="2">
    <source>
        <dbReference type="Pfam" id="PF04773"/>
    </source>
</evidence>
<feature type="domain" description="FecR N-terminal" evidence="3">
    <location>
        <begin position="18"/>
        <end position="58"/>
    </location>
</feature>
<evidence type="ECO:0000313" key="4">
    <source>
        <dbReference type="EMBL" id="RDS86718.1"/>
    </source>
</evidence>
<evidence type="ECO:0000256" key="1">
    <source>
        <dbReference type="SAM" id="Phobius"/>
    </source>
</evidence>
<dbReference type="AlphaFoldDB" id="A0A370XE66"/>
<keyword evidence="1" id="KW-0472">Membrane</keyword>
<comment type="caution">
    <text evidence="4">The sequence shown here is derived from an EMBL/GenBank/DDBJ whole genome shotgun (WGS) entry which is preliminary data.</text>
</comment>
<dbReference type="RefSeq" id="WP_115476988.1">
    <property type="nucleotide sequence ID" value="NZ_QRBF01000001.1"/>
</dbReference>
<evidence type="ECO:0000259" key="3">
    <source>
        <dbReference type="Pfam" id="PF16220"/>
    </source>
</evidence>
<dbReference type="InterPro" id="IPR032623">
    <property type="entry name" value="FecR_N"/>
</dbReference>
<dbReference type="OrthoDB" id="9771237at2"/>
<proteinExistence type="predicted"/>
<feature type="domain" description="FecR protein" evidence="2">
    <location>
        <begin position="142"/>
        <end position="234"/>
    </location>
</feature>
<dbReference type="PANTHER" id="PTHR30273">
    <property type="entry name" value="PERIPLASMIC SIGNAL SENSOR AND SIGMA FACTOR ACTIVATOR FECR-RELATED"/>
    <property type="match status" value="1"/>
</dbReference>
<name>A0A370XE66_9GAMM</name>
<dbReference type="EMBL" id="QRBF01000001">
    <property type="protein sequence ID" value="RDS86718.1"/>
    <property type="molecule type" value="Genomic_DNA"/>
</dbReference>
<dbReference type="Gene3D" id="2.60.120.1440">
    <property type="match status" value="1"/>
</dbReference>
<dbReference type="InterPro" id="IPR006860">
    <property type="entry name" value="FecR"/>
</dbReference>
<gene>
    <name evidence="4" type="ORF">DWU99_05680</name>
</gene>
<dbReference type="PIRSF" id="PIRSF018266">
    <property type="entry name" value="FecR"/>
    <property type="match status" value="1"/>
</dbReference>
<keyword evidence="5" id="KW-1185">Reference proteome</keyword>
<dbReference type="Proteomes" id="UP000255334">
    <property type="component" value="Unassembled WGS sequence"/>
</dbReference>
<dbReference type="Pfam" id="PF04773">
    <property type="entry name" value="FecR"/>
    <property type="match status" value="1"/>
</dbReference>